<protein>
    <submittedName>
        <fullName evidence="1">Sigma-70 family RNA polymerase sigma factor</fullName>
    </submittedName>
</protein>
<dbReference type="Gene3D" id="1.10.1740.10">
    <property type="match status" value="1"/>
</dbReference>
<evidence type="ECO:0000313" key="2">
    <source>
        <dbReference type="Proteomes" id="UP000326344"/>
    </source>
</evidence>
<comment type="caution">
    <text evidence="1">The sequence shown here is derived from an EMBL/GenBank/DDBJ whole genome shotgun (WGS) entry which is preliminary data.</text>
</comment>
<dbReference type="GO" id="GO:0003700">
    <property type="term" value="F:DNA-binding transcription factor activity"/>
    <property type="evidence" value="ECO:0007669"/>
    <property type="project" value="InterPro"/>
</dbReference>
<dbReference type="GO" id="GO:0006352">
    <property type="term" value="P:DNA-templated transcription initiation"/>
    <property type="evidence" value="ECO:0007669"/>
    <property type="project" value="InterPro"/>
</dbReference>
<dbReference type="SUPFAM" id="SSF88946">
    <property type="entry name" value="Sigma2 domain of RNA polymerase sigma factors"/>
    <property type="match status" value="1"/>
</dbReference>
<keyword evidence="2" id="KW-1185">Reference proteome</keyword>
<organism evidence="1 2">
    <name type="scientific">Larkinella humicola</name>
    <dbReference type="NCBI Taxonomy" id="2607654"/>
    <lineage>
        <taxon>Bacteria</taxon>
        <taxon>Pseudomonadati</taxon>
        <taxon>Bacteroidota</taxon>
        <taxon>Cytophagia</taxon>
        <taxon>Cytophagales</taxon>
        <taxon>Spirosomataceae</taxon>
        <taxon>Larkinella</taxon>
    </lineage>
</organism>
<dbReference type="EMBL" id="VTWS01000005">
    <property type="protein sequence ID" value="KAA9349847.1"/>
    <property type="molecule type" value="Genomic_DNA"/>
</dbReference>
<reference evidence="1 2" key="1">
    <citation type="submission" date="2019-09" db="EMBL/GenBank/DDBJ databases">
        <title>Genome Sequence of Larkinella sp MA1.</title>
        <authorList>
            <person name="Srinivasan S."/>
        </authorList>
    </citation>
    <scope>NUCLEOTIDE SEQUENCE [LARGE SCALE GENOMIC DNA]</scope>
    <source>
        <strain evidence="1 2">MA1</strain>
    </source>
</reference>
<dbReference type="Proteomes" id="UP000326344">
    <property type="component" value="Unassembled WGS sequence"/>
</dbReference>
<proteinExistence type="predicted"/>
<accession>A0A5N1JB02</accession>
<dbReference type="RefSeq" id="WP_150879437.1">
    <property type="nucleotide sequence ID" value="NZ_VTWS01000005.1"/>
</dbReference>
<gene>
    <name evidence="1" type="ORF">F0P93_20615</name>
</gene>
<dbReference type="InterPro" id="IPR013325">
    <property type="entry name" value="RNA_pol_sigma_r2"/>
</dbReference>
<name>A0A5N1JB02_9BACT</name>
<sequence length="221" mass="26336">MFKFLQKSSSSAPTNPCLHLENNPDLFCQALVHEDPRNETAWMCLTKRLYKFFFNYAQKFGTSEDDIQDLIQDTLVQFMDDIYSGKFICRGYKPISYVGRICINKWRGWWKKYKKEMSLKVDWDSLFREFDDRPLGSEPATDEAAEEDDCLRIAARKAYEKLTPVQQKLMWEHYVNGMKLNDFETMEEKSDGYGKLLHHRAKKEFVRLFKHYLSDCQSWKN</sequence>
<dbReference type="AlphaFoldDB" id="A0A5N1JB02"/>
<evidence type="ECO:0000313" key="1">
    <source>
        <dbReference type="EMBL" id="KAA9349847.1"/>
    </source>
</evidence>